<keyword evidence="2" id="KW-0813">Transport</keyword>
<dbReference type="Pfam" id="PF00005">
    <property type="entry name" value="ABC_tran"/>
    <property type="match status" value="1"/>
</dbReference>
<dbReference type="PANTHER" id="PTHR43553:SF27">
    <property type="entry name" value="ENERGY-COUPLING FACTOR TRANSPORTER ATP-BINDING PROTEIN ECFA2"/>
    <property type="match status" value="1"/>
</dbReference>
<dbReference type="AlphaFoldDB" id="A0A9D9H627"/>
<keyword evidence="6" id="KW-1278">Translocase</keyword>
<feature type="domain" description="ABC transporter" evidence="8">
    <location>
        <begin position="3"/>
        <end position="228"/>
    </location>
</feature>
<sequence length="245" mass="27217">MELRLEHASFSNDGFRMSDISLSIDSGITLLTGACGSGKTTLLMMLSSLVPLESGFLMLDSARIVAHDSRIGIIFQFPERQLFATTVISDTSYALRARGEGKKEAEEKARCILREMAIDENKWYESPFSLSGGERRRAAIAGILISEPDIVLMDEPTVGLDGFGYQCFLEILKKLKKQRKTVLIATHDEELYECSDRTIAMENGRIISDSPNTPWLLSLSERLATSCDISAIAKKAAEMLKERKL</sequence>
<evidence type="ECO:0000256" key="1">
    <source>
        <dbReference type="ARBA" id="ARBA00004202"/>
    </source>
</evidence>
<organism evidence="9 10">
    <name type="scientific">Candidatus Ornithospirochaeta stercoripullorum</name>
    <dbReference type="NCBI Taxonomy" id="2840899"/>
    <lineage>
        <taxon>Bacteria</taxon>
        <taxon>Pseudomonadati</taxon>
        <taxon>Spirochaetota</taxon>
        <taxon>Spirochaetia</taxon>
        <taxon>Spirochaetales</taxon>
        <taxon>Spirochaetaceae</taxon>
        <taxon>Spirochaetaceae incertae sedis</taxon>
        <taxon>Candidatus Ornithospirochaeta</taxon>
    </lineage>
</organism>
<evidence type="ECO:0000313" key="9">
    <source>
        <dbReference type="EMBL" id="MBO8436507.1"/>
    </source>
</evidence>
<dbReference type="Proteomes" id="UP000823615">
    <property type="component" value="Unassembled WGS sequence"/>
</dbReference>
<name>A0A9D9H627_9SPIO</name>
<protein>
    <submittedName>
        <fullName evidence="9">Energy-coupling factor ABC transporter ATP-binding protein</fullName>
    </submittedName>
</protein>
<reference evidence="9" key="2">
    <citation type="journal article" date="2021" name="PeerJ">
        <title>Extensive microbial diversity within the chicken gut microbiome revealed by metagenomics and culture.</title>
        <authorList>
            <person name="Gilroy R."/>
            <person name="Ravi A."/>
            <person name="Getino M."/>
            <person name="Pursley I."/>
            <person name="Horton D.L."/>
            <person name="Alikhan N.F."/>
            <person name="Baker D."/>
            <person name="Gharbi K."/>
            <person name="Hall N."/>
            <person name="Watson M."/>
            <person name="Adriaenssens E.M."/>
            <person name="Foster-Nyarko E."/>
            <person name="Jarju S."/>
            <person name="Secka A."/>
            <person name="Antonio M."/>
            <person name="Oren A."/>
            <person name="Chaudhuri R.R."/>
            <person name="La Ragione R."/>
            <person name="Hildebrand F."/>
            <person name="Pallen M.J."/>
        </authorList>
    </citation>
    <scope>NUCLEOTIDE SEQUENCE</scope>
    <source>
        <strain evidence="9">7293</strain>
    </source>
</reference>
<dbReference type="Gene3D" id="3.40.50.300">
    <property type="entry name" value="P-loop containing nucleotide triphosphate hydrolases"/>
    <property type="match status" value="1"/>
</dbReference>
<dbReference type="InterPro" id="IPR003439">
    <property type="entry name" value="ABC_transporter-like_ATP-bd"/>
</dbReference>
<accession>A0A9D9H627</accession>
<dbReference type="SMART" id="SM00382">
    <property type="entry name" value="AAA"/>
    <property type="match status" value="1"/>
</dbReference>
<evidence type="ECO:0000256" key="7">
    <source>
        <dbReference type="ARBA" id="ARBA00023136"/>
    </source>
</evidence>
<dbReference type="PROSITE" id="PS00211">
    <property type="entry name" value="ABC_TRANSPORTER_1"/>
    <property type="match status" value="1"/>
</dbReference>
<gene>
    <name evidence="9" type="ORF">IAA97_05970</name>
</gene>
<dbReference type="GO" id="GO:0005524">
    <property type="term" value="F:ATP binding"/>
    <property type="evidence" value="ECO:0007669"/>
    <property type="project" value="UniProtKB-KW"/>
</dbReference>
<evidence type="ECO:0000256" key="6">
    <source>
        <dbReference type="ARBA" id="ARBA00022967"/>
    </source>
</evidence>
<dbReference type="InterPro" id="IPR017871">
    <property type="entry name" value="ABC_transporter-like_CS"/>
</dbReference>
<evidence type="ECO:0000256" key="3">
    <source>
        <dbReference type="ARBA" id="ARBA00022475"/>
    </source>
</evidence>
<keyword evidence="7" id="KW-0472">Membrane</keyword>
<evidence type="ECO:0000259" key="8">
    <source>
        <dbReference type="PROSITE" id="PS50893"/>
    </source>
</evidence>
<dbReference type="PROSITE" id="PS50893">
    <property type="entry name" value="ABC_TRANSPORTER_2"/>
    <property type="match status" value="1"/>
</dbReference>
<evidence type="ECO:0000256" key="4">
    <source>
        <dbReference type="ARBA" id="ARBA00022741"/>
    </source>
</evidence>
<dbReference type="GO" id="GO:0042626">
    <property type="term" value="F:ATPase-coupled transmembrane transporter activity"/>
    <property type="evidence" value="ECO:0007669"/>
    <property type="project" value="TreeGrafter"/>
</dbReference>
<dbReference type="InterPro" id="IPR015856">
    <property type="entry name" value="ABC_transpr_CbiO/EcfA_su"/>
</dbReference>
<keyword evidence="3" id="KW-1003">Cell membrane</keyword>
<dbReference type="CDD" id="cd03225">
    <property type="entry name" value="ABC_cobalt_CbiO_domain1"/>
    <property type="match status" value="1"/>
</dbReference>
<dbReference type="GO" id="GO:0016887">
    <property type="term" value="F:ATP hydrolysis activity"/>
    <property type="evidence" value="ECO:0007669"/>
    <property type="project" value="InterPro"/>
</dbReference>
<comment type="subcellular location">
    <subcellularLocation>
        <location evidence="1">Cell membrane</location>
        <topology evidence="1">Peripheral membrane protein</topology>
    </subcellularLocation>
</comment>
<dbReference type="PANTHER" id="PTHR43553">
    <property type="entry name" value="HEAVY METAL TRANSPORTER"/>
    <property type="match status" value="1"/>
</dbReference>
<evidence type="ECO:0000313" key="10">
    <source>
        <dbReference type="Proteomes" id="UP000823615"/>
    </source>
</evidence>
<dbReference type="InterPro" id="IPR027417">
    <property type="entry name" value="P-loop_NTPase"/>
</dbReference>
<keyword evidence="5 9" id="KW-0067">ATP-binding</keyword>
<reference evidence="9" key="1">
    <citation type="submission" date="2020-10" db="EMBL/GenBank/DDBJ databases">
        <authorList>
            <person name="Gilroy R."/>
        </authorList>
    </citation>
    <scope>NUCLEOTIDE SEQUENCE</scope>
    <source>
        <strain evidence="9">7293</strain>
    </source>
</reference>
<dbReference type="SUPFAM" id="SSF52540">
    <property type="entry name" value="P-loop containing nucleoside triphosphate hydrolases"/>
    <property type="match status" value="1"/>
</dbReference>
<dbReference type="InterPro" id="IPR050095">
    <property type="entry name" value="ECF_ABC_transporter_ATP-bd"/>
</dbReference>
<keyword evidence="4" id="KW-0547">Nucleotide-binding</keyword>
<evidence type="ECO:0000256" key="5">
    <source>
        <dbReference type="ARBA" id="ARBA00022840"/>
    </source>
</evidence>
<dbReference type="InterPro" id="IPR003593">
    <property type="entry name" value="AAA+_ATPase"/>
</dbReference>
<proteinExistence type="predicted"/>
<dbReference type="EMBL" id="JADIMT010000069">
    <property type="protein sequence ID" value="MBO8436507.1"/>
    <property type="molecule type" value="Genomic_DNA"/>
</dbReference>
<evidence type="ECO:0000256" key="2">
    <source>
        <dbReference type="ARBA" id="ARBA00022448"/>
    </source>
</evidence>
<dbReference type="GO" id="GO:0043190">
    <property type="term" value="C:ATP-binding cassette (ABC) transporter complex"/>
    <property type="evidence" value="ECO:0007669"/>
    <property type="project" value="TreeGrafter"/>
</dbReference>
<comment type="caution">
    <text evidence="9">The sequence shown here is derived from an EMBL/GenBank/DDBJ whole genome shotgun (WGS) entry which is preliminary data.</text>
</comment>